<name>A0A511XML3_9PROT</name>
<evidence type="ECO:0000256" key="1">
    <source>
        <dbReference type="SAM" id="MobiDB-lite"/>
    </source>
</evidence>
<organism evidence="2 3">
    <name type="scientific">Acetobacter oeni</name>
    <dbReference type="NCBI Taxonomy" id="304077"/>
    <lineage>
        <taxon>Bacteria</taxon>
        <taxon>Pseudomonadati</taxon>
        <taxon>Pseudomonadota</taxon>
        <taxon>Alphaproteobacteria</taxon>
        <taxon>Acetobacterales</taxon>
        <taxon>Acetobacteraceae</taxon>
        <taxon>Acetobacter</taxon>
    </lineage>
</organism>
<evidence type="ECO:0000313" key="3">
    <source>
        <dbReference type="Proteomes" id="UP000321746"/>
    </source>
</evidence>
<keyword evidence="3" id="KW-1185">Reference proteome</keyword>
<comment type="caution">
    <text evidence="2">The sequence shown here is derived from an EMBL/GenBank/DDBJ whole genome shotgun (WGS) entry which is preliminary data.</text>
</comment>
<feature type="region of interest" description="Disordered" evidence="1">
    <location>
        <begin position="37"/>
        <end position="56"/>
    </location>
</feature>
<evidence type="ECO:0000313" key="2">
    <source>
        <dbReference type="EMBL" id="GEN64187.1"/>
    </source>
</evidence>
<dbReference type="EMBL" id="BJYG01000035">
    <property type="protein sequence ID" value="GEN64187.1"/>
    <property type="molecule type" value="Genomic_DNA"/>
</dbReference>
<protein>
    <submittedName>
        <fullName evidence="2">Uncharacterized protein</fullName>
    </submittedName>
</protein>
<dbReference type="AlphaFoldDB" id="A0A511XML3"/>
<feature type="compositionally biased region" description="Basic and acidic residues" evidence="1">
    <location>
        <begin position="45"/>
        <end position="56"/>
    </location>
</feature>
<reference evidence="2 3" key="1">
    <citation type="submission" date="2019-07" db="EMBL/GenBank/DDBJ databases">
        <title>Whole genome shotgun sequence of Acetobacter oeni NBRC 105207.</title>
        <authorList>
            <person name="Hosoyama A."/>
            <person name="Uohara A."/>
            <person name="Ohji S."/>
            <person name="Ichikawa N."/>
        </authorList>
    </citation>
    <scope>NUCLEOTIDE SEQUENCE [LARGE SCALE GENOMIC DNA]</scope>
    <source>
        <strain evidence="2 3">NBRC 105207</strain>
    </source>
</reference>
<dbReference type="Proteomes" id="UP000321746">
    <property type="component" value="Unassembled WGS sequence"/>
</dbReference>
<gene>
    <name evidence="2" type="ORF">AOE01nite_24110</name>
</gene>
<proteinExistence type="predicted"/>
<sequence>MQQVASGQINGIASALMQTDKNGVFLSSERKIGSAAHAGQSLNCLDRRNDRQTGFP</sequence>
<accession>A0A511XML3</accession>